<dbReference type="EMBL" id="PFED01000219">
    <property type="protein sequence ID" value="PJE62357.1"/>
    <property type="molecule type" value="Genomic_DNA"/>
</dbReference>
<dbReference type="Gene3D" id="3.30.1490.300">
    <property type="match status" value="1"/>
</dbReference>
<accession>A0A2M8KR07</accession>
<dbReference type="AlphaFoldDB" id="A0A2M8KR07"/>
<dbReference type="SUPFAM" id="SSF53067">
    <property type="entry name" value="Actin-like ATPase domain"/>
    <property type="match status" value="1"/>
</dbReference>
<gene>
    <name evidence="1" type="ORF">COU88_05410</name>
</gene>
<protein>
    <recommendedName>
        <fullName evidence="3">SHS2 domain-containing protein</fullName>
    </recommendedName>
</protein>
<evidence type="ECO:0000313" key="2">
    <source>
        <dbReference type="Proteomes" id="UP000229554"/>
    </source>
</evidence>
<dbReference type="Proteomes" id="UP000229554">
    <property type="component" value="Unassembled WGS sequence"/>
</dbReference>
<dbReference type="InterPro" id="IPR005883">
    <property type="entry name" value="PilM"/>
</dbReference>
<proteinExistence type="predicted"/>
<comment type="caution">
    <text evidence="1">The sequence shown here is derived from an EMBL/GenBank/DDBJ whole genome shotgun (WGS) entry which is preliminary data.</text>
</comment>
<dbReference type="Pfam" id="PF11104">
    <property type="entry name" value="PilM_2"/>
    <property type="match status" value="1"/>
</dbReference>
<evidence type="ECO:0008006" key="3">
    <source>
        <dbReference type="Google" id="ProtNLM"/>
    </source>
</evidence>
<dbReference type="InterPro" id="IPR043129">
    <property type="entry name" value="ATPase_NBD"/>
</dbReference>
<evidence type="ECO:0000313" key="1">
    <source>
        <dbReference type="EMBL" id="PJE62357.1"/>
    </source>
</evidence>
<organism evidence="1 2">
    <name type="scientific">Candidatus Roizmanbacteria bacterium CG10_big_fil_rev_8_21_14_0_10_39_6</name>
    <dbReference type="NCBI Taxonomy" id="1974853"/>
    <lineage>
        <taxon>Bacteria</taxon>
        <taxon>Candidatus Roizmaniibacteriota</taxon>
    </lineage>
</organism>
<sequence>MSKVLGVSIYENNIVFVRLSNDTKPYMIDKIVHFDNKIPHFFEQITKAKSKETTQAVNIIRDTLKKEGMSELEAHIVLPDHTSSTQILSLPLITEKEIVSAIELQADEFIPYPIEKATFDYQVLSVDKEKNSMSVLVAVMLKELVNSIEGFILDIGLYPLSVEPVTTSFYRLLFGKYMKEKENIVLFLNIDNRSTQASIINLSQQLLLMTYSFSIGNDFFLRGIQSYQNIGDKESSDQFMKIAENPKIQPITSSLFAEFSKEIRKIFLSSTEKIGTTPKHIIIYSQYLNAFQWLFTNDSASILPQTTTIDIEDMKKSGVIKLAPAIKSEELLLYFPALTTCLQ</sequence>
<name>A0A2M8KR07_9BACT</name>
<reference evidence="2" key="1">
    <citation type="submission" date="2017-09" db="EMBL/GenBank/DDBJ databases">
        <title>Depth-based differentiation of microbial function through sediment-hosted aquifers and enrichment of novel symbionts in the deep terrestrial subsurface.</title>
        <authorList>
            <person name="Probst A.J."/>
            <person name="Ladd B."/>
            <person name="Jarett J.K."/>
            <person name="Geller-Mcgrath D.E."/>
            <person name="Sieber C.M.K."/>
            <person name="Emerson J.B."/>
            <person name="Anantharaman K."/>
            <person name="Thomas B.C."/>
            <person name="Malmstrom R."/>
            <person name="Stieglmeier M."/>
            <person name="Klingl A."/>
            <person name="Woyke T."/>
            <person name="Ryan C.M."/>
            <person name="Banfield J.F."/>
        </authorList>
    </citation>
    <scope>NUCLEOTIDE SEQUENCE [LARGE SCALE GENOMIC DNA]</scope>
</reference>